<dbReference type="PROSITE" id="PS51257">
    <property type="entry name" value="PROKAR_LIPOPROTEIN"/>
    <property type="match status" value="1"/>
</dbReference>
<dbReference type="KEGG" id="lsp:Bsph_1029"/>
<feature type="compositionally biased region" description="Polar residues" evidence="1">
    <location>
        <begin position="71"/>
        <end position="102"/>
    </location>
</feature>
<dbReference type="Proteomes" id="UP000002164">
    <property type="component" value="Chromosome"/>
</dbReference>
<gene>
    <name evidence="2" type="ordered locus">Bsph_1029</name>
</gene>
<reference evidence="2 3" key="1">
    <citation type="journal article" date="2008" name="J. Bacteriol.">
        <title>Complete genome sequence of the mosquitocidal bacterium Bacillus sphaericus C3-41 and comparison with those of closely related Bacillus species.</title>
        <authorList>
            <person name="Hu X."/>
            <person name="Fan W."/>
            <person name="Han B."/>
            <person name="Liu H."/>
            <person name="Zheng D."/>
            <person name="Li Q."/>
            <person name="Dong W."/>
            <person name="Yan J."/>
            <person name="Gao M."/>
            <person name="Berry C."/>
            <person name="Yuan Z."/>
        </authorList>
    </citation>
    <scope>NUCLEOTIDE SEQUENCE [LARGE SCALE GENOMIC DNA]</scope>
    <source>
        <strain evidence="2 3">C3-41</strain>
    </source>
</reference>
<evidence type="ECO:0000313" key="2">
    <source>
        <dbReference type="EMBL" id="ACA38641.1"/>
    </source>
</evidence>
<organism evidence="2 3">
    <name type="scientific">Lysinibacillus sphaericus (strain C3-41)</name>
    <dbReference type="NCBI Taxonomy" id="444177"/>
    <lineage>
        <taxon>Bacteria</taxon>
        <taxon>Bacillati</taxon>
        <taxon>Bacillota</taxon>
        <taxon>Bacilli</taxon>
        <taxon>Bacillales</taxon>
        <taxon>Bacillaceae</taxon>
        <taxon>Lysinibacillus</taxon>
    </lineage>
</organism>
<proteinExistence type="predicted"/>
<feature type="region of interest" description="Disordered" evidence="1">
    <location>
        <begin position="71"/>
        <end position="109"/>
    </location>
</feature>
<evidence type="ECO:0000256" key="1">
    <source>
        <dbReference type="SAM" id="MobiDB-lite"/>
    </source>
</evidence>
<dbReference type="RefSeq" id="WP_012292779.1">
    <property type="nucleotide sequence ID" value="NC_010382.1"/>
</dbReference>
<evidence type="ECO:0008006" key="4">
    <source>
        <dbReference type="Google" id="ProtNLM"/>
    </source>
</evidence>
<accession>B1HM69</accession>
<dbReference type="HOGENOM" id="CLU_133196_0_0_9"/>
<sequence>MWKMSFLTIILATVFLGGCNWGNRAVEDHPVRNAETDVRNGVDRVEDALDPNHRNDAYDRNVNGVERGTVNENTTLPEATTPGSNADINSTNGYDNVPNANGVNGVKRNDNMVDEKANDTEKYRDGMNNPIISKECFLQGKHSFFDLRKRNGYWNIIFQVIYDPVIPNNLY</sequence>
<dbReference type="EMBL" id="CP000817">
    <property type="protein sequence ID" value="ACA38641.1"/>
    <property type="molecule type" value="Genomic_DNA"/>
</dbReference>
<name>B1HM69_LYSSC</name>
<dbReference type="EnsemblBacteria" id="ACA38641">
    <property type="protein sequence ID" value="ACA38641"/>
    <property type="gene ID" value="Bsph_1029"/>
</dbReference>
<evidence type="ECO:0000313" key="3">
    <source>
        <dbReference type="Proteomes" id="UP000002164"/>
    </source>
</evidence>
<protein>
    <recommendedName>
        <fullName evidence="4">Lipoprotein</fullName>
    </recommendedName>
</protein>
<dbReference type="AlphaFoldDB" id="B1HM69"/>